<proteinExistence type="predicted"/>
<organism evidence="1 2">
    <name type="scientific">Thermoanaerobacterium saccharolyticum (strain DSM 8691 / JW/SL-YS485)</name>
    <dbReference type="NCBI Taxonomy" id="1094508"/>
    <lineage>
        <taxon>Bacteria</taxon>
        <taxon>Bacillati</taxon>
        <taxon>Bacillota</taxon>
        <taxon>Clostridia</taxon>
        <taxon>Thermoanaerobacterales</taxon>
        <taxon>Thermoanaerobacteraceae</taxon>
        <taxon>Thermoanaerobacterium</taxon>
    </lineage>
</organism>
<reference evidence="1 2" key="1">
    <citation type="journal article" date="2014" name="Appl. Environ. Microbiol.">
        <title>Profile of Secreted Hydrolases, Associated Proteins, and SlpA in Thermoanaerobacterium saccharolyticum during the Degradation of Hemicellulose.</title>
        <authorList>
            <person name="Currie D.H."/>
            <person name="Guss A.M."/>
            <person name="Herring C.D."/>
            <person name="Giannone R.J."/>
            <person name="Johnson C.M."/>
            <person name="Lankford P.K."/>
            <person name="Brown S.D."/>
            <person name="Hettich R.L."/>
            <person name="Lynd L.R."/>
        </authorList>
    </citation>
    <scope>NUCLEOTIDE SEQUENCE [LARGE SCALE GENOMIC DNA]</scope>
    <source>
        <strain evidence="2">DSM 8691 / JW/SL-YS485</strain>
    </source>
</reference>
<evidence type="ECO:0000313" key="2">
    <source>
        <dbReference type="Proteomes" id="UP000006178"/>
    </source>
</evidence>
<dbReference type="AlphaFoldDB" id="I3VSN7"/>
<evidence type="ECO:0000313" key="1">
    <source>
        <dbReference type="EMBL" id="AFK85532.1"/>
    </source>
</evidence>
<keyword evidence="2" id="KW-1185">Reference proteome</keyword>
<protein>
    <submittedName>
        <fullName evidence="1">Uncharacterized protein</fullName>
    </submittedName>
</protein>
<gene>
    <name evidence="1" type="ordered locus">Tsac_0506</name>
</gene>
<dbReference type="Proteomes" id="UP000006178">
    <property type="component" value="Chromosome"/>
</dbReference>
<dbReference type="KEGG" id="tsh:Tsac_0506"/>
<dbReference type="STRING" id="1094508.Tsac_0506"/>
<dbReference type="PATRIC" id="fig|1094508.3.peg.511"/>
<accession>I3VSN7</accession>
<name>I3VSN7_THESW</name>
<dbReference type="EMBL" id="CP003184">
    <property type="protein sequence ID" value="AFK85532.1"/>
    <property type="molecule type" value="Genomic_DNA"/>
</dbReference>
<dbReference type="BioCyc" id="TSAC1094508:GLMA-503-MONOMER"/>
<sequence>MQNAIFLMEQATNVCVNEQSCNNDYSDVYKIRALDAYTDAILSSLHDSYDILAKALCNKYHLKNRKSECTFNRMFYELKNKKDKNEIEQKIFCFFDTNFSYIHDNITNVDNNSKHEKMNKYNLYVNFLPDNKGNLMNIDENKLINHLDELNKLPNIVDEFNDLSNKLVKTVGLICDAIEEFFNKVSE</sequence>